<accession>A0A381YXK3</accession>
<dbReference type="HAMAP" id="MF_01384">
    <property type="entry name" value="UreD"/>
    <property type="match status" value="1"/>
</dbReference>
<organism evidence="3">
    <name type="scientific">marine metagenome</name>
    <dbReference type="NCBI Taxonomy" id="408172"/>
    <lineage>
        <taxon>unclassified sequences</taxon>
        <taxon>metagenomes</taxon>
        <taxon>ecological metagenomes</taxon>
    </lineage>
</organism>
<evidence type="ECO:0000256" key="2">
    <source>
        <dbReference type="ARBA" id="ARBA00023186"/>
    </source>
</evidence>
<dbReference type="EMBL" id="UINC01019317">
    <property type="protein sequence ID" value="SVA81745.1"/>
    <property type="molecule type" value="Genomic_DNA"/>
</dbReference>
<evidence type="ECO:0000313" key="3">
    <source>
        <dbReference type="EMBL" id="SVA81745.1"/>
    </source>
</evidence>
<comment type="similarity">
    <text evidence="1">Belongs to the UreD family.</text>
</comment>
<gene>
    <name evidence="3" type="ORF">METZ01_LOCUS134599</name>
</gene>
<dbReference type="PANTHER" id="PTHR33643:SF1">
    <property type="entry name" value="UREASE ACCESSORY PROTEIN D"/>
    <property type="match status" value="1"/>
</dbReference>
<dbReference type="Pfam" id="PF01774">
    <property type="entry name" value="UreD"/>
    <property type="match status" value="1"/>
</dbReference>
<sequence>MTLEFEQRELRTVIAKKHHSGPLTVQQPFYPESDVCHVYLLHPPGGLVGGDRLTINAAAAAQTHALITTPAASKFYRSPAKLVELQQRLIVGENACIEWLPQETIFFAGCHARLDTRIDVAATGRFINWETLCFGRPAAGELFDAGTVEQRLEIWRDGQPSVIERLVLTGGDRLQTEAWGLSGYSAVGTMTAGPADADLVSRVQTLVKPDSGCVFGATLLDDVAVFRCMAAYSEVVRSVLVQVWTVIRPAIGGKTAREPRIWQT</sequence>
<proteinExistence type="inferred from homology"/>
<dbReference type="AlphaFoldDB" id="A0A381YXK3"/>
<name>A0A381YXK3_9ZZZZ</name>
<dbReference type="PANTHER" id="PTHR33643">
    <property type="entry name" value="UREASE ACCESSORY PROTEIN D"/>
    <property type="match status" value="1"/>
</dbReference>
<keyword evidence="2" id="KW-0143">Chaperone</keyword>
<evidence type="ECO:0008006" key="4">
    <source>
        <dbReference type="Google" id="ProtNLM"/>
    </source>
</evidence>
<protein>
    <recommendedName>
        <fullName evidence="4">Urease accessory protein UreD</fullName>
    </recommendedName>
</protein>
<dbReference type="GO" id="GO:0016151">
    <property type="term" value="F:nickel cation binding"/>
    <property type="evidence" value="ECO:0007669"/>
    <property type="project" value="InterPro"/>
</dbReference>
<dbReference type="InterPro" id="IPR002669">
    <property type="entry name" value="UreD"/>
</dbReference>
<evidence type="ECO:0000256" key="1">
    <source>
        <dbReference type="ARBA" id="ARBA00007177"/>
    </source>
</evidence>
<reference evidence="3" key="1">
    <citation type="submission" date="2018-05" db="EMBL/GenBank/DDBJ databases">
        <authorList>
            <person name="Lanie J.A."/>
            <person name="Ng W.-L."/>
            <person name="Kazmierczak K.M."/>
            <person name="Andrzejewski T.M."/>
            <person name="Davidsen T.M."/>
            <person name="Wayne K.J."/>
            <person name="Tettelin H."/>
            <person name="Glass J.I."/>
            <person name="Rusch D."/>
            <person name="Podicherti R."/>
            <person name="Tsui H.-C.T."/>
            <person name="Winkler M.E."/>
        </authorList>
    </citation>
    <scope>NUCLEOTIDE SEQUENCE</scope>
</reference>